<feature type="region of interest" description="Disordered" evidence="8">
    <location>
        <begin position="1"/>
        <end position="44"/>
    </location>
</feature>
<dbReference type="InterPro" id="IPR000719">
    <property type="entry name" value="Prot_kinase_dom"/>
</dbReference>
<gene>
    <name evidence="10" type="ORF">Ahy_A08g039800</name>
</gene>
<dbReference type="PROSITE" id="PS00108">
    <property type="entry name" value="PROTEIN_KINASE_ST"/>
    <property type="match status" value="1"/>
</dbReference>
<dbReference type="GO" id="GO:0005634">
    <property type="term" value="C:nucleus"/>
    <property type="evidence" value="ECO:0007669"/>
    <property type="project" value="TreeGrafter"/>
</dbReference>
<keyword evidence="4 7" id="KW-0547">Nucleotide-binding</keyword>
<evidence type="ECO:0000256" key="7">
    <source>
        <dbReference type="PROSITE-ProRule" id="PRU10141"/>
    </source>
</evidence>
<dbReference type="EMBL" id="SDMP01000008">
    <property type="protein sequence ID" value="RYR43385.1"/>
    <property type="molecule type" value="Genomic_DNA"/>
</dbReference>
<evidence type="ECO:0000256" key="4">
    <source>
        <dbReference type="ARBA" id="ARBA00022741"/>
    </source>
</evidence>
<organism evidence="10 11">
    <name type="scientific">Arachis hypogaea</name>
    <name type="common">Peanut</name>
    <dbReference type="NCBI Taxonomy" id="3818"/>
    <lineage>
        <taxon>Eukaryota</taxon>
        <taxon>Viridiplantae</taxon>
        <taxon>Streptophyta</taxon>
        <taxon>Embryophyta</taxon>
        <taxon>Tracheophyta</taxon>
        <taxon>Spermatophyta</taxon>
        <taxon>Magnoliopsida</taxon>
        <taxon>eudicotyledons</taxon>
        <taxon>Gunneridae</taxon>
        <taxon>Pentapetalae</taxon>
        <taxon>rosids</taxon>
        <taxon>fabids</taxon>
        <taxon>Fabales</taxon>
        <taxon>Fabaceae</taxon>
        <taxon>Papilionoideae</taxon>
        <taxon>50 kb inversion clade</taxon>
        <taxon>dalbergioids sensu lato</taxon>
        <taxon>Dalbergieae</taxon>
        <taxon>Pterocarpus clade</taxon>
        <taxon>Arachis</taxon>
    </lineage>
</organism>
<dbReference type="FunFam" id="3.30.200.20:FF:000021">
    <property type="entry name" value="probable serine/threonine-protein kinase At1g54610"/>
    <property type="match status" value="1"/>
</dbReference>
<dbReference type="Gene3D" id="1.10.510.10">
    <property type="entry name" value="Transferase(Phosphotransferase) domain 1"/>
    <property type="match status" value="1"/>
</dbReference>
<dbReference type="InterPro" id="IPR011009">
    <property type="entry name" value="Kinase-like_dom_sf"/>
</dbReference>
<dbReference type="Gene3D" id="3.30.200.20">
    <property type="entry name" value="Phosphorylase Kinase, domain 1"/>
    <property type="match status" value="1"/>
</dbReference>
<evidence type="ECO:0000256" key="2">
    <source>
        <dbReference type="ARBA" id="ARBA00022527"/>
    </source>
</evidence>
<dbReference type="GO" id="GO:0000307">
    <property type="term" value="C:cyclin-dependent protein kinase holoenzyme complex"/>
    <property type="evidence" value="ECO:0007669"/>
    <property type="project" value="TreeGrafter"/>
</dbReference>
<dbReference type="InterPro" id="IPR050108">
    <property type="entry name" value="CDK"/>
</dbReference>
<sequence>MGCITSKSSAAVDDSREGMKRKLASSSSSSKRVSSNISVPRLNSSRRVEDNKVLDGVELKNKIEKHELSGVVDHHHHNYHHGIGRVPKASQGEQVAAGWPTWLSSVAGEAIRGWIPRSANTFEKFYKIGQGTYSTVYKARDITQQKIVALKRVRFDNLDPESVKFMAREILILRRLDHPNVIKLEGLITAPTSRSLYLVFEYMEHDLTGLAANPAIKFSEPQVKCYMKQLLSGLDHCHGHGVLHRDIKGSNLLIDNNGILKIADFGLANFLDPHHNVPLTSRVVTLWYRPPELLLGASHYGVAVDLWSTGCILGELYSGRPILPGKTEVEQLHKIFKLCGSPSEDYWRKLRLPHSTVFRPPHHYRRCITDTFKECPSAAVRLIETLLSVDPTNRGTAADALKRAAGGKQQKSGWRVRQDNEQHSFVQSKGNVNSRKSVQQGQHCSSSKSQSGLLNSHGEAVSGYLVFPHNQSNDTKEMENDFSGPLYRRPSHSGPLVPVFAWEKARNEVGDQISGSNKANLSKVSGLVASRTVLSQDQEQKPVPLKSKKTSQLQQSFVSTNGGSGTRRRHDRSRLSQRIDISQLQEGKIPTENLIQDGRESMGNKMYLSGPLVVSSNNVDQILKEHDRKIQEYSRRLRNDRSKGDKIHAK</sequence>
<evidence type="ECO:0000256" key="3">
    <source>
        <dbReference type="ARBA" id="ARBA00022679"/>
    </source>
</evidence>
<keyword evidence="11" id="KW-1185">Reference proteome</keyword>
<feature type="region of interest" description="Disordered" evidence="8">
    <location>
        <begin position="428"/>
        <end position="455"/>
    </location>
</feature>
<dbReference type="GO" id="GO:0008353">
    <property type="term" value="F:RNA polymerase II CTD heptapeptide repeat kinase activity"/>
    <property type="evidence" value="ECO:0007669"/>
    <property type="project" value="TreeGrafter"/>
</dbReference>
<evidence type="ECO:0000256" key="6">
    <source>
        <dbReference type="ARBA" id="ARBA00022840"/>
    </source>
</evidence>
<dbReference type="Pfam" id="PF00069">
    <property type="entry name" value="Pkinase"/>
    <property type="match status" value="1"/>
</dbReference>
<protein>
    <recommendedName>
        <fullName evidence="9">Protein kinase domain-containing protein</fullName>
    </recommendedName>
</protein>
<feature type="compositionally biased region" description="Low complexity" evidence="8">
    <location>
        <begin position="439"/>
        <end position="455"/>
    </location>
</feature>
<keyword evidence="2" id="KW-0723">Serine/threonine-protein kinase</keyword>
<feature type="binding site" evidence="7">
    <location>
        <position position="151"/>
    </location>
    <ligand>
        <name>ATP</name>
        <dbReference type="ChEBI" id="CHEBI:30616"/>
    </ligand>
</feature>
<dbReference type="PANTHER" id="PTHR24056">
    <property type="entry name" value="CELL DIVISION PROTEIN KINASE"/>
    <property type="match status" value="1"/>
</dbReference>
<dbReference type="PANTHER" id="PTHR24056:SF401">
    <property type="entry name" value="CYCLIN-DEPENDENT KINASE"/>
    <property type="match status" value="1"/>
</dbReference>
<keyword evidence="5" id="KW-0418">Kinase</keyword>
<comment type="similarity">
    <text evidence="1">Belongs to the protein kinase superfamily. CMGC Ser/Thr protein kinase family. CDC2/CDKX subfamily.</text>
</comment>
<name>A0A445BXB9_ARAHY</name>
<dbReference type="SUPFAM" id="SSF56112">
    <property type="entry name" value="Protein kinase-like (PK-like)"/>
    <property type="match status" value="1"/>
</dbReference>
<feature type="region of interest" description="Disordered" evidence="8">
    <location>
        <begin position="533"/>
        <end position="574"/>
    </location>
</feature>
<dbReference type="PROSITE" id="PS50011">
    <property type="entry name" value="PROTEIN_KINASE_DOM"/>
    <property type="match status" value="1"/>
</dbReference>
<dbReference type="GO" id="GO:0005524">
    <property type="term" value="F:ATP binding"/>
    <property type="evidence" value="ECO:0007669"/>
    <property type="project" value="UniProtKB-UniRule"/>
</dbReference>
<dbReference type="AlphaFoldDB" id="A0A445BXB9"/>
<reference evidence="10 11" key="1">
    <citation type="submission" date="2019-01" db="EMBL/GenBank/DDBJ databases">
        <title>Sequencing of cultivated peanut Arachis hypogaea provides insights into genome evolution and oil improvement.</title>
        <authorList>
            <person name="Chen X."/>
        </authorList>
    </citation>
    <scope>NUCLEOTIDE SEQUENCE [LARGE SCALE GENOMIC DNA]</scope>
    <source>
        <strain evidence="11">cv. Fuhuasheng</strain>
        <tissue evidence="10">Leaves</tissue>
    </source>
</reference>
<dbReference type="InterPro" id="IPR008271">
    <property type="entry name" value="Ser/Thr_kinase_AS"/>
</dbReference>
<comment type="caution">
    <text evidence="10">The sequence shown here is derived from an EMBL/GenBank/DDBJ whole genome shotgun (WGS) entry which is preliminary data.</text>
</comment>
<dbReference type="CDD" id="cd07840">
    <property type="entry name" value="STKc_CDK9_like"/>
    <property type="match status" value="1"/>
</dbReference>
<dbReference type="GO" id="GO:0032968">
    <property type="term" value="P:positive regulation of transcription elongation by RNA polymerase II"/>
    <property type="evidence" value="ECO:0007669"/>
    <property type="project" value="TreeGrafter"/>
</dbReference>
<feature type="compositionally biased region" description="Polar residues" evidence="8">
    <location>
        <begin position="550"/>
        <end position="561"/>
    </location>
</feature>
<evidence type="ECO:0000259" key="9">
    <source>
        <dbReference type="PROSITE" id="PS50011"/>
    </source>
</evidence>
<evidence type="ECO:0000256" key="8">
    <source>
        <dbReference type="SAM" id="MobiDB-lite"/>
    </source>
</evidence>
<feature type="compositionally biased region" description="Polar residues" evidence="8">
    <location>
        <begin position="428"/>
        <end position="438"/>
    </location>
</feature>
<evidence type="ECO:0000313" key="10">
    <source>
        <dbReference type="EMBL" id="RYR43385.1"/>
    </source>
</evidence>
<feature type="region of interest" description="Disordered" evidence="8">
    <location>
        <begin position="401"/>
        <end position="420"/>
    </location>
</feature>
<dbReference type="PROSITE" id="PS00107">
    <property type="entry name" value="PROTEIN_KINASE_ATP"/>
    <property type="match status" value="1"/>
</dbReference>
<proteinExistence type="inferred from homology"/>
<keyword evidence="3" id="KW-0808">Transferase</keyword>
<evidence type="ECO:0000313" key="11">
    <source>
        <dbReference type="Proteomes" id="UP000289738"/>
    </source>
</evidence>
<feature type="compositionally biased region" description="Low complexity" evidence="8">
    <location>
        <begin position="25"/>
        <end position="38"/>
    </location>
</feature>
<evidence type="ECO:0000256" key="5">
    <source>
        <dbReference type="ARBA" id="ARBA00022777"/>
    </source>
</evidence>
<accession>A0A445BXB9</accession>
<dbReference type="Proteomes" id="UP000289738">
    <property type="component" value="Chromosome A08"/>
</dbReference>
<dbReference type="SMART" id="SM00220">
    <property type="entry name" value="S_TKc"/>
    <property type="match status" value="1"/>
</dbReference>
<keyword evidence="6 7" id="KW-0067">ATP-binding</keyword>
<feature type="domain" description="Protein kinase" evidence="9">
    <location>
        <begin position="122"/>
        <end position="426"/>
    </location>
</feature>
<evidence type="ECO:0000256" key="1">
    <source>
        <dbReference type="ARBA" id="ARBA00006485"/>
    </source>
</evidence>
<dbReference type="FunFam" id="1.10.510.10:FF:000624">
    <property type="entry name" value="Mitogen-activated protein kinase"/>
    <property type="match status" value="1"/>
</dbReference>
<dbReference type="InterPro" id="IPR017441">
    <property type="entry name" value="Protein_kinase_ATP_BS"/>
</dbReference>